<protein>
    <submittedName>
        <fullName evidence="2">Uncharacterized protein</fullName>
    </submittedName>
</protein>
<keyword evidence="1" id="KW-1133">Transmembrane helix</keyword>
<keyword evidence="1" id="KW-0812">Transmembrane</keyword>
<proteinExistence type="predicted"/>
<comment type="caution">
    <text evidence="2">The sequence shown here is derived from an EMBL/GenBank/DDBJ whole genome shotgun (WGS) entry which is preliminary data.</text>
</comment>
<keyword evidence="1" id="KW-0472">Membrane</keyword>
<evidence type="ECO:0000256" key="1">
    <source>
        <dbReference type="SAM" id="Phobius"/>
    </source>
</evidence>
<accession>A0ABR4IF07</accession>
<evidence type="ECO:0000313" key="2">
    <source>
        <dbReference type="EMBL" id="KAL2826358.1"/>
    </source>
</evidence>
<name>A0ABR4IF07_9EURO</name>
<feature type="transmembrane region" description="Helical" evidence="1">
    <location>
        <begin position="31"/>
        <end position="51"/>
    </location>
</feature>
<reference evidence="2 3" key="1">
    <citation type="submission" date="2024-07" db="EMBL/GenBank/DDBJ databases">
        <title>Section-level genome sequencing and comparative genomics of Aspergillus sections Usti and Cavernicolus.</title>
        <authorList>
            <consortium name="Lawrence Berkeley National Laboratory"/>
            <person name="Nybo J.L."/>
            <person name="Vesth T.C."/>
            <person name="Theobald S."/>
            <person name="Frisvad J.C."/>
            <person name="Larsen T.O."/>
            <person name="Kjaerboelling I."/>
            <person name="Rothschild-Mancinelli K."/>
            <person name="Lyhne E.K."/>
            <person name="Kogle M.E."/>
            <person name="Barry K."/>
            <person name="Clum A."/>
            <person name="Na H."/>
            <person name="Ledsgaard L."/>
            <person name="Lin J."/>
            <person name="Lipzen A."/>
            <person name="Kuo A."/>
            <person name="Riley R."/>
            <person name="Mondo S."/>
            <person name="Labutti K."/>
            <person name="Haridas S."/>
            <person name="Pangalinan J."/>
            <person name="Salamov A.A."/>
            <person name="Simmons B.A."/>
            <person name="Magnuson J.K."/>
            <person name="Chen J."/>
            <person name="Drula E."/>
            <person name="Henrissat B."/>
            <person name="Wiebenga A."/>
            <person name="Lubbers R.J."/>
            <person name="Gomes A.C."/>
            <person name="Makela M.R."/>
            <person name="Stajich J."/>
            <person name="Grigoriev I.V."/>
            <person name="Mortensen U.H."/>
            <person name="De Vries R.P."/>
            <person name="Baker S.E."/>
            <person name="Andersen M.R."/>
        </authorList>
    </citation>
    <scope>NUCLEOTIDE SEQUENCE [LARGE SCALE GENOMIC DNA]</scope>
    <source>
        <strain evidence="2 3">CBS 123904</strain>
    </source>
</reference>
<dbReference type="EMBL" id="JBFXLU010000447">
    <property type="protein sequence ID" value="KAL2826358.1"/>
    <property type="molecule type" value="Genomic_DNA"/>
</dbReference>
<dbReference type="Proteomes" id="UP001610446">
    <property type="component" value="Unassembled WGS sequence"/>
</dbReference>
<sequence>MKWELDFFGSCFFFLQNNFLPGFSGLVGGNLWWSFYISCTTLSSFPFFSFVSGPSTSNTLYI</sequence>
<evidence type="ECO:0000313" key="3">
    <source>
        <dbReference type="Proteomes" id="UP001610446"/>
    </source>
</evidence>
<organism evidence="2 3">
    <name type="scientific">Aspergillus pseudoustus</name>
    <dbReference type="NCBI Taxonomy" id="1810923"/>
    <lineage>
        <taxon>Eukaryota</taxon>
        <taxon>Fungi</taxon>
        <taxon>Dikarya</taxon>
        <taxon>Ascomycota</taxon>
        <taxon>Pezizomycotina</taxon>
        <taxon>Eurotiomycetes</taxon>
        <taxon>Eurotiomycetidae</taxon>
        <taxon>Eurotiales</taxon>
        <taxon>Aspergillaceae</taxon>
        <taxon>Aspergillus</taxon>
        <taxon>Aspergillus subgen. Nidulantes</taxon>
    </lineage>
</organism>
<gene>
    <name evidence="2" type="ORF">BJY01DRAFT_229793</name>
</gene>
<keyword evidence="3" id="KW-1185">Reference proteome</keyword>